<dbReference type="AlphaFoldDB" id="A0AAV7KKU4"/>
<evidence type="ECO:0000256" key="2">
    <source>
        <dbReference type="ARBA" id="ARBA00006339"/>
    </source>
</evidence>
<comment type="subcellular location">
    <subcellularLocation>
        <location evidence="1 9">Golgi apparatus membrane</location>
        <topology evidence="1 9">Single-pass type II membrane protein</topology>
    </subcellularLocation>
</comment>
<keyword evidence="8 9" id="KW-0325">Glycoprotein</keyword>
<name>A0AAV7KKU4_9METZ</name>
<dbReference type="InterPro" id="IPR005331">
    <property type="entry name" value="Sulfotransferase"/>
</dbReference>
<evidence type="ECO:0000256" key="7">
    <source>
        <dbReference type="ARBA" id="ARBA00023136"/>
    </source>
</evidence>
<dbReference type="EC" id="2.8.2.-" evidence="9"/>
<reference evidence="10 11" key="1">
    <citation type="journal article" date="2023" name="BMC Biol.">
        <title>The compact genome of the sponge Oopsacas minuta (Hexactinellida) is lacking key metazoan core genes.</title>
        <authorList>
            <person name="Santini S."/>
            <person name="Schenkelaars Q."/>
            <person name="Jourda C."/>
            <person name="Duchesne M."/>
            <person name="Belahbib H."/>
            <person name="Rocher C."/>
            <person name="Selva M."/>
            <person name="Riesgo A."/>
            <person name="Vervoort M."/>
            <person name="Leys S.P."/>
            <person name="Kodjabachian L."/>
            <person name="Le Bivic A."/>
            <person name="Borchiellini C."/>
            <person name="Claverie J.M."/>
            <person name="Renard E."/>
        </authorList>
    </citation>
    <scope>NUCLEOTIDE SEQUENCE [LARGE SCALE GENOMIC DNA]</scope>
    <source>
        <strain evidence="10">SPO-2</strain>
    </source>
</reference>
<comment type="similarity">
    <text evidence="2 9">Belongs to the sulfotransferase 2 family.</text>
</comment>
<dbReference type="GO" id="GO:0008146">
    <property type="term" value="F:sulfotransferase activity"/>
    <property type="evidence" value="ECO:0007669"/>
    <property type="project" value="InterPro"/>
</dbReference>
<keyword evidence="7" id="KW-0472">Membrane</keyword>
<evidence type="ECO:0000256" key="8">
    <source>
        <dbReference type="ARBA" id="ARBA00023180"/>
    </source>
</evidence>
<keyword evidence="5" id="KW-1133">Transmembrane helix</keyword>
<keyword evidence="6 9" id="KW-0333">Golgi apparatus</keyword>
<comment type="caution">
    <text evidence="10">The sequence shown here is derived from an EMBL/GenBank/DDBJ whole genome shotgun (WGS) entry which is preliminary data.</text>
</comment>
<sequence>MFIRRAKRRNIVMTLVSLLILCLLINKYASIRSLSNPINIDISIPSSVKEEGAYAVSSISSSSWIDYTKSWNNEILIQPDVNRRQIFLTDQYVKTMKGKGAHPLTQVYPKFLDRKYSIKENCKKLSAETNYTVILGEDTYRFRFNDDYEVVNCLVPKASSFTWTKKFGLMIGEKPPFPDQVKERLCLATYLDQTLDTARRMQTYTKFFIYRHPFERLVSAYYSKFRIPSNDEFAAIHAKQIISLIYLNGNNSQYFKYTEKFKNTKEEIAKQAKRIKLPPGHYHITFLELIIYVTSFLDRGNLDALDHHWRPATPICNPCAVDFDIIIDHDLVIEESQLLVDYLQKNKQSNEPIYFQDYPRRATREKCNDNFRDIPQILRKKLYKIFYDDYLLFGYTYNGDSIDYACEEKTTGQ</sequence>
<dbReference type="InterPro" id="IPR018011">
    <property type="entry name" value="Carb_sulfotrans_8-10"/>
</dbReference>
<evidence type="ECO:0000256" key="5">
    <source>
        <dbReference type="ARBA" id="ARBA00022989"/>
    </source>
</evidence>
<keyword evidence="9" id="KW-0735">Signal-anchor</keyword>
<dbReference type="EMBL" id="JAKMXF010000033">
    <property type="protein sequence ID" value="KAI6660596.1"/>
    <property type="molecule type" value="Genomic_DNA"/>
</dbReference>
<evidence type="ECO:0000256" key="6">
    <source>
        <dbReference type="ARBA" id="ARBA00023034"/>
    </source>
</evidence>
<evidence type="ECO:0000256" key="9">
    <source>
        <dbReference type="RuleBase" id="RU364020"/>
    </source>
</evidence>
<dbReference type="PANTHER" id="PTHR12137">
    <property type="entry name" value="CARBOHYDRATE SULFOTRANSFERASE"/>
    <property type="match status" value="1"/>
</dbReference>
<protein>
    <recommendedName>
        <fullName evidence="9">Carbohydrate sulfotransferase</fullName>
        <ecNumber evidence="9">2.8.2.-</ecNumber>
    </recommendedName>
</protein>
<dbReference type="PANTHER" id="PTHR12137:SF54">
    <property type="entry name" value="CARBOHYDRATE SULFOTRANSFERASE"/>
    <property type="match status" value="1"/>
</dbReference>
<keyword evidence="11" id="KW-1185">Reference proteome</keyword>
<accession>A0AAV7KKU4</accession>
<evidence type="ECO:0000313" key="10">
    <source>
        <dbReference type="EMBL" id="KAI6660596.1"/>
    </source>
</evidence>
<keyword evidence="3 9" id="KW-0808">Transferase</keyword>
<dbReference type="Pfam" id="PF03567">
    <property type="entry name" value="Sulfotransfer_2"/>
    <property type="match status" value="1"/>
</dbReference>
<dbReference type="Proteomes" id="UP001165289">
    <property type="component" value="Unassembled WGS sequence"/>
</dbReference>
<organism evidence="10 11">
    <name type="scientific">Oopsacas minuta</name>
    <dbReference type="NCBI Taxonomy" id="111878"/>
    <lineage>
        <taxon>Eukaryota</taxon>
        <taxon>Metazoa</taxon>
        <taxon>Porifera</taxon>
        <taxon>Hexactinellida</taxon>
        <taxon>Hexasterophora</taxon>
        <taxon>Lyssacinosida</taxon>
        <taxon>Leucopsacidae</taxon>
        <taxon>Oopsacas</taxon>
    </lineage>
</organism>
<dbReference type="GO" id="GO:0016051">
    <property type="term" value="P:carbohydrate biosynthetic process"/>
    <property type="evidence" value="ECO:0007669"/>
    <property type="project" value="InterPro"/>
</dbReference>
<evidence type="ECO:0000256" key="4">
    <source>
        <dbReference type="ARBA" id="ARBA00022692"/>
    </source>
</evidence>
<proteinExistence type="inferred from homology"/>
<keyword evidence="4" id="KW-0812">Transmembrane</keyword>
<gene>
    <name evidence="10" type="ORF">LOD99_14180</name>
</gene>
<dbReference type="GO" id="GO:0000139">
    <property type="term" value="C:Golgi membrane"/>
    <property type="evidence" value="ECO:0007669"/>
    <property type="project" value="UniProtKB-SubCell"/>
</dbReference>
<evidence type="ECO:0000313" key="11">
    <source>
        <dbReference type="Proteomes" id="UP001165289"/>
    </source>
</evidence>
<keyword evidence="9" id="KW-0119">Carbohydrate metabolism</keyword>
<evidence type="ECO:0000256" key="3">
    <source>
        <dbReference type="ARBA" id="ARBA00022679"/>
    </source>
</evidence>
<evidence type="ECO:0000256" key="1">
    <source>
        <dbReference type="ARBA" id="ARBA00004323"/>
    </source>
</evidence>